<feature type="transmembrane region" description="Helical" evidence="1">
    <location>
        <begin position="24"/>
        <end position="47"/>
    </location>
</feature>
<organism evidence="2 3">
    <name type="scientific">Giesbergeria anulus</name>
    <dbReference type="NCBI Taxonomy" id="180197"/>
    <lineage>
        <taxon>Bacteria</taxon>
        <taxon>Pseudomonadati</taxon>
        <taxon>Pseudomonadota</taxon>
        <taxon>Betaproteobacteria</taxon>
        <taxon>Burkholderiales</taxon>
        <taxon>Comamonadaceae</taxon>
        <taxon>Giesbergeria</taxon>
    </lineage>
</organism>
<gene>
    <name evidence="2" type="ORF">SAMN02982919_02254</name>
</gene>
<keyword evidence="3" id="KW-1185">Reference proteome</keyword>
<keyword evidence="1" id="KW-0812">Transmembrane</keyword>
<name>A0A1H9NLD2_9BURK</name>
<evidence type="ECO:0000313" key="2">
    <source>
        <dbReference type="EMBL" id="SER36567.1"/>
    </source>
</evidence>
<evidence type="ECO:0000256" key="1">
    <source>
        <dbReference type="SAM" id="Phobius"/>
    </source>
</evidence>
<keyword evidence="1" id="KW-1133">Transmembrane helix</keyword>
<dbReference type="RefSeq" id="WP_091457567.1">
    <property type="nucleotide sequence ID" value="NZ_FOGD01000007.1"/>
</dbReference>
<dbReference type="Proteomes" id="UP000199766">
    <property type="component" value="Unassembled WGS sequence"/>
</dbReference>
<evidence type="ECO:0000313" key="3">
    <source>
        <dbReference type="Proteomes" id="UP000199766"/>
    </source>
</evidence>
<dbReference type="AlphaFoldDB" id="A0A1H9NLD2"/>
<keyword evidence="1" id="KW-0472">Membrane</keyword>
<accession>A0A1H9NLD2</accession>
<reference evidence="2 3" key="1">
    <citation type="submission" date="2016-10" db="EMBL/GenBank/DDBJ databases">
        <authorList>
            <person name="de Groot N.N."/>
        </authorList>
    </citation>
    <scope>NUCLEOTIDE SEQUENCE [LARGE SCALE GENOMIC DNA]</scope>
    <source>
        <strain evidence="2 3">ATCC 35958</strain>
    </source>
</reference>
<protein>
    <submittedName>
        <fullName evidence="2">Uncharacterized protein</fullName>
    </submittedName>
</protein>
<dbReference type="EMBL" id="FOGD01000007">
    <property type="protein sequence ID" value="SER36567.1"/>
    <property type="molecule type" value="Genomic_DNA"/>
</dbReference>
<sequence length="61" mass="6644">MNKFQKQSHINVQAAPKKSFGEMFGAFLMILILGIPVFFIGIAIGFLQGKKAAENSDSIEA</sequence>
<dbReference type="STRING" id="180197.SAMN02982919_02254"/>
<proteinExistence type="predicted"/>